<proteinExistence type="predicted"/>
<evidence type="ECO:0000313" key="1">
    <source>
        <dbReference type="EMBL" id="RCN27547.1"/>
    </source>
</evidence>
<gene>
    <name evidence="1" type="ORF">ANCCAN_26718</name>
</gene>
<sequence length="53" mass="5992">MHPWSRCGCPLSGRVRPDEALLIRGTAMWPVALRRARPVLHFAHLSSDECLPK</sequence>
<name>A0A368FBJ5_ANCCA</name>
<protein>
    <submittedName>
        <fullName evidence="1">Uncharacterized protein</fullName>
    </submittedName>
</protein>
<dbReference type="EMBL" id="JOJR01003932">
    <property type="protein sequence ID" value="RCN27547.1"/>
    <property type="molecule type" value="Genomic_DNA"/>
</dbReference>
<accession>A0A368FBJ5</accession>
<keyword evidence="2" id="KW-1185">Reference proteome</keyword>
<dbReference type="AlphaFoldDB" id="A0A368FBJ5"/>
<dbReference type="Proteomes" id="UP000252519">
    <property type="component" value="Unassembled WGS sequence"/>
</dbReference>
<organism evidence="1 2">
    <name type="scientific">Ancylostoma caninum</name>
    <name type="common">Dog hookworm</name>
    <dbReference type="NCBI Taxonomy" id="29170"/>
    <lineage>
        <taxon>Eukaryota</taxon>
        <taxon>Metazoa</taxon>
        <taxon>Ecdysozoa</taxon>
        <taxon>Nematoda</taxon>
        <taxon>Chromadorea</taxon>
        <taxon>Rhabditida</taxon>
        <taxon>Rhabditina</taxon>
        <taxon>Rhabditomorpha</taxon>
        <taxon>Strongyloidea</taxon>
        <taxon>Ancylostomatidae</taxon>
        <taxon>Ancylostomatinae</taxon>
        <taxon>Ancylostoma</taxon>
    </lineage>
</organism>
<comment type="caution">
    <text evidence="1">The sequence shown here is derived from an EMBL/GenBank/DDBJ whole genome shotgun (WGS) entry which is preliminary data.</text>
</comment>
<reference evidence="1 2" key="1">
    <citation type="submission" date="2014-10" db="EMBL/GenBank/DDBJ databases">
        <title>Draft genome of the hookworm Ancylostoma caninum.</title>
        <authorList>
            <person name="Mitreva M."/>
        </authorList>
    </citation>
    <scope>NUCLEOTIDE SEQUENCE [LARGE SCALE GENOMIC DNA]</scope>
    <source>
        <strain evidence="1 2">Baltimore</strain>
    </source>
</reference>
<evidence type="ECO:0000313" key="2">
    <source>
        <dbReference type="Proteomes" id="UP000252519"/>
    </source>
</evidence>